<dbReference type="PANTHER" id="PTHR15052:SF2">
    <property type="entry name" value="GENERAL TRANSCRIPTION FACTOR 3C POLYPEPTIDE 2"/>
    <property type="match status" value="1"/>
</dbReference>
<dbReference type="GO" id="GO:0006383">
    <property type="term" value="P:transcription by RNA polymerase III"/>
    <property type="evidence" value="ECO:0000318"/>
    <property type="project" value="GO_Central"/>
</dbReference>
<feature type="region of interest" description="Disordered" evidence="4">
    <location>
        <begin position="683"/>
        <end position="703"/>
    </location>
</feature>
<dbReference type="eggNOG" id="KOG1918">
    <property type="taxonomic scope" value="Eukaryota"/>
</dbReference>
<keyword evidence="6" id="KW-1185">Reference proteome</keyword>
<dbReference type="Proteomes" id="UP000030748">
    <property type="component" value="Unassembled WGS sequence"/>
</dbReference>
<organism evidence="5 6">
    <name type="scientific">Erythranthe guttata</name>
    <name type="common">Yellow monkey flower</name>
    <name type="synonym">Mimulus guttatus</name>
    <dbReference type="NCBI Taxonomy" id="4155"/>
    <lineage>
        <taxon>Eukaryota</taxon>
        <taxon>Viridiplantae</taxon>
        <taxon>Streptophyta</taxon>
        <taxon>Embryophyta</taxon>
        <taxon>Tracheophyta</taxon>
        <taxon>Spermatophyta</taxon>
        <taxon>Magnoliopsida</taxon>
        <taxon>eudicotyledons</taxon>
        <taxon>Gunneridae</taxon>
        <taxon>Pentapetalae</taxon>
        <taxon>asterids</taxon>
        <taxon>lamiids</taxon>
        <taxon>Lamiales</taxon>
        <taxon>Phrymaceae</taxon>
        <taxon>Erythranthe</taxon>
    </lineage>
</organism>
<feature type="region of interest" description="Disordered" evidence="4">
    <location>
        <begin position="1"/>
        <end position="40"/>
    </location>
</feature>
<comment type="subcellular location">
    <subcellularLocation>
        <location evidence="1">Nucleus</location>
    </subcellularLocation>
</comment>
<reference evidence="5 6" key="1">
    <citation type="journal article" date="2013" name="Proc. Natl. Acad. Sci. U.S.A.">
        <title>Fine-scale variation in meiotic recombination in Mimulus inferred from population shotgun sequencing.</title>
        <authorList>
            <person name="Hellsten U."/>
            <person name="Wright K.M."/>
            <person name="Jenkins J."/>
            <person name="Shu S."/>
            <person name="Yuan Y."/>
            <person name="Wessler S.R."/>
            <person name="Schmutz J."/>
            <person name="Willis J.H."/>
            <person name="Rokhsar D.S."/>
        </authorList>
    </citation>
    <scope>NUCLEOTIDE SEQUENCE [LARGE SCALE GENOMIC DNA]</scope>
    <source>
        <strain evidence="6">cv. DUN x IM62</strain>
    </source>
</reference>
<gene>
    <name evidence="5" type="ORF">MIMGU_mgv1a001852mg</name>
</gene>
<dbReference type="PANTHER" id="PTHR15052">
    <property type="entry name" value="RNA POLYMERASE III TRANSCRIPTION INITIATION FACTOR COMPLEX SUBUNIT"/>
    <property type="match status" value="1"/>
</dbReference>
<dbReference type="GO" id="GO:0000127">
    <property type="term" value="C:transcription factor TFIIIC complex"/>
    <property type="evidence" value="ECO:0000318"/>
    <property type="project" value="GO_Central"/>
</dbReference>
<evidence type="ECO:0000313" key="5">
    <source>
        <dbReference type="EMBL" id="EYU35152.1"/>
    </source>
</evidence>
<feature type="compositionally biased region" description="Basic and acidic residues" evidence="4">
    <location>
        <begin position="243"/>
        <end position="255"/>
    </location>
</feature>
<feature type="compositionally biased region" description="Acidic residues" evidence="4">
    <location>
        <begin position="1"/>
        <end position="11"/>
    </location>
</feature>
<evidence type="ECO:0000256" key="4">
    <source>
        <dbReference type="SAM" id="MobiDB-lite"/>
    </source>
</evidence>
<keyword evidence="2" id="KW-0804">Transcription</keyword>
<dbReference type="Gene3D" id="2.130.10.10">
    <property type="entry name" value="YVTN repeat-like/Quinoprotein amine dehydrogenase"/>
    <property type="match status" value="1"/>
</dbReference>
<dbReference type="GO" id="GO:0005634">
    <property type="term" value="C:nucleus"/>
    <property type="evidence" value="ECO:0007669"/>
    <property type="project" value="UniProtKB-SubCell"/>
</dbReference>
<dbReference type="InterPro" id="IPR036322">
    <property type="entry name" value="WD40_repeat_dom_sf"/>
</dbReference>
<dbReference type="STRING" id="4155.A0A022R3C7"/>
<accession>A0A022R3C7</accession>
<sequence length="749" mass="83342">MEEEDEGDVEFNTDAPISQSFNRKRKTINENPAQLPPADGPPEIAVSEFEYSVENHFKYVDKVAKLCSHPETLDPPDQADIKRISNSITFLREWRDFNYGPRIVRFACQYSSKEKDVIGGATLHQFSSASVPKVFLLKDFVMHVGGAVWALDWCPTVDCNTENHIKSEFVAVAAHPPESSHHKIGAPLTGRGAIQIWCLLTLYVKEDAASKGTKKPKPISQELATVNDPNKVLKPRGRPRKKPITDTVEKIDRPRGRPRKNPINDTVKKMDTDPQFAESLAIEYPTESPNDCSQKTEHANALLLAGPKGGGNKSKSQKGAQHSIPVDVELPRMMLCLAHNGKVAWDLKWRPVDVHGPASRNIMGYLAVLLGNGALEVWEVPLPHAVKLVYPASQERIDPRFIKLKPVFRCSKLKCGDRQSIPLTLEWSVSAPYDTIVAGCHDGVVALWKFSATDSLTETRPLLSFSADTGPIRTLAWAPNQTDLESANVIVTAGHKGFKFWDIRDPFRPLWDHAMQGVTYGLSWLRDPRCVFGSVDDGTLWFHRLENTASDIPITGKCVAAATKQGFHSFDCSSFSIWNVQASPLTGVVAYCGEAGTTLCFQPTARSVKDPSRNRRTHLLCGSLLEEEDALIVATPSTSTSHSRRYPGMKRSGGAKDLEKKFKEQINNEQPLAICWRGDLEETKKQEPKSKETNKDQLKNDNKREVFPGKNVAIHRVRWNANKGSENWLCYGGAAGLLRCQQIDSSLLQ</sequence>
<evidence type="ECO:0000313" key="6">
    <source>
        <dbReference type="Proteomes" id="UP000030748"/>
    </source>
</evidence>
<dbReference type="InterPro" id="IPR015943">
    <property type="entry name" value="WD40/YVTN_repeat-like_dom_sf"/>
</dbReference>
<dbReference type="EMBL" id="KI630629">
    <property type="protein sequence ID" value="EYU35152.1"/>
    <property type="molecule type" value="Genomic_DNA"/>
</dbReference>
<feature type="region of interest" description="Disordered" evidence="4">
    <location>
        <begin position="229"/>
        <end position="269"/>
    </location>
</feature>
<dbReference type="AlphaFoldDB" id="A0A022R3C7"/>
<protein>
    <submittedName>
        <fullName evidence="5">Uncharacterized protein</fullName>
    </submittedName>
</protein>
<dbReference type="SMART" id="SM00320">
    <property type="entry name" value="WD40"/>
    <property type="match status" value="4"/>
</dbReference>
<dbReference type="InterPro" id="IPR001680">
    <property type="entry name" value="WD40_rpt"/>
</dbReference>
<feature type="compositionally biased region" description="Basic residues" evidence="4">
    <location>
        <begin position="233"/>
        <end position="242"/>
    </location>
</feature>
<keyword evidence="3" id="KW-0539">Nucleus</keyword>
<evidence type="ECO:0000256" key="1">
    <source>
        <dbReference type="ARBA" id="ARBA00004123"/>
    </source>
</evidence>
<dbReference type="InterPro" id="IPR052416">
    <property type="entry name" value="GTF3C_component"/>
</dbReference>
<evidence type="ECO:0000256" key="3">
    <source>
        <dbReference type="ARBA" id="ARBA00023242"/>
    </source>
</evidence>
<name>A0A022R3C7_ERYGU</name>
<evidence type="ECO:0000256" key="2">
    <source>
        <dbReference type="ARBA" id="ARBA00023163"/>
    </source>
</evidence>
<dbReference type="SUPFAM" id="SSF50978">
    <property type="entry name" value="WD40 repeat-like"/>
    <property type="match status" value="1"/>
</dbReference>
<proteinExistence type="predicted"/>